<feature type="domain" description="CHAT" evidence="1">
    <location>
        <begin position="452"/>
        <end position="753"/>
    </location>
</feature>
<comment type="caution">
    <text evidence="2">The sequence shown here is derived from an EMBL/GenBank/DDBJ whole genome shotgun (WGS) entry which is preliminary data.</text>
</comment>
<gene>
    <name evidence="2" type="ORF">A1355_09075</name>
</gene>
<dbReference type="STRING" id="702114.A1355_09075"/>
<accession>A0A177NFK0</accession>
<dbReference type="AlphaFoldDB" id="A0A177NFK0"/>
<dbReference type="InterPro" id="IPR011990">
    <property type="entry name" value="TPR-like_helical_dom_sf"/>
</dbReference>
<dbReference type="Proteomes" id="UP000077628">
    <property type="component" value="Unassembled WGS sequence"/>
</dbReference>
<evidence type="ECO:0000313" key="3">
    <source>
        <dbReference type="Proteomes" id="UP000077628"/>
    </source>
</evidence>
<dbReference type="EMBL" id="LUUK01000182">
    <property type="protein sequence ID" value="OAI16858.1"/>
    <property type="molecule type" value="Genomic_DNA"/>
</dbReference>
<dbReference type="SUPFAM" id="SSF48452">
    <property type="entry name" value="TPR-like"/>
    <property type="match status" value="1"/>
</dbReference>
<sequence>MLEAQMRLDLIAITVLALGVAVGNAASAEMPVPVSAAEIRSVVLRGEQLRDNGELQAAQQQFDAALQAVVDVKGDIGLLAAVEAAAGYNLFLLNSKEAAEPLLKAAYRSTETGPDYLRGLVGLYLSELALAGGDRQQALQYADQAEAALRSQGDSPLRMSVALSRTAAGEDKSGRVAALLELAARIESLPNDFPAAKVRLKTAEALLAEAAPSDGQGWVGAAYAALDKVLAGANPPPRMRVEALLGMARLYRQQNRDREALALTEQALALAGDRRYLELLAELEALQGDLLLRLGQQVPALRAYEQAVNDLLAIRGDLPINLPDGRSAIDTVIDPLHRGYVDLLLRQAGTGDSEQQALNKAMSSMEAIKEADLQDFFLGRCSISVQTRDDWRELAFPETVIVYPILLTDRLELLMKHGPLVVRRSVPVSAERVREQAQILTQRLHAGKDYRAAAKQLYQWLFEPIANDVAAAGAKLLLYVPDRNLRAVPYSVLQDGGRFLVEQYAIVTLPGLTFQNWDKQVAKRKNLRALVAGLSRPDGAAIDTLPDNVVERLIGNKPADVAQKAMDRSRLVEELSLPNIEREIDSVAKRQNSTMLLNNQFTASALKRDIETGDYAKVHIASHGYFGKNAKESFVMAYDQNLTLLDFEGSLGGDRLKSEPIDLLTLSACETAEGDDRMLLGFSGLAVKSNVLSAVGSLWSINDQAATEFMHLFYDGLGNSLNKAEAMRQAQIAMIKSKRFKHPFFWSPFILIGGWQ</sequence>
<proteinExistence type="predicted"/>
<dbReference type="InterPro" id="IPR024983">
    <property type="entry name" value="CHAT_dom"/>
</dbReference>
<name>A0A177NFK0_9GAMM</name>
<organism evidence="2 3">
    <name type="scientific">Methylomonas koyamae</name>
    <dbReference type="NCBI Taxonomy" id="702114"/>
    <lineage>
        <taxon>Bacteria</taxon>
        <taxon>Pseudomonadati</taxon>
        <taxon>Pseudomonadota</taxon>
        <taxon>Gammaproteobacteria</taxon>
        <taxon>Methylococcales</taxon>
        <taxon>Methylococcaceae</taxon>
        <taxon>Methylomonas</taxon>
    </lineage>
</organism>
<dbReference type="Pfam" id="PF12770">
    <property type="entry name" value="CHAT"/>
    <property type="match status" value="1"/>
</dbReference>
<reference evidence="3" key="1">
    <citation type="submission" date="2016-03" db="EMBL/GenBank/DDBJ databases">
        <authorList>
            <person name="Heylen K."/>
            <person name="De Vos P."/>
            <person name="Vekeman B."/>
        </authorList>
    </citation>
    <scope>NUCLEOTIDE SEQUENCE [LARGE SCALE GENOMIC DNA]</scope>
    <source>
        <strain evidence="3">R-45383</strain>
    </source>
</reference>
<dbReference type="Gene3D" id="1.25.40.10">
    <property type="entry name" value="Tetratricopeptide repeat domain"/>
    <property type="match status" value="1"/>
</dbReference>
<protein>
    <recommendedName>
        <fullName evidence="1">CHAT domain-containing protein</fullName>
    </recommendedName>
</protein>
<keyword evidence="3" id="KW-1185">Reference proteome</keyword>
<evidence type="ECO:0000313" key="2">
    <source>
        <dbReference type="EMBL" id="OAI16858.1"/>
    </source>
</evidence>
<evidence type="ECO:0000259" key="1">
    <source>
        <dbReference type="Pfam" id="PF12770"/>
    </source>
</evidence>